<gene>
    <name evidence="2" type="ORF">LX80_00517</name>
</gene>
<keyword evidence="1" id="KW-1133">Transmembrane helix</keyword>
<protein>
    <recommendedName>
        <fullName evidence="4">DUF445 family protein</fullName>
    </recommendedName>
</protein>
<accession>A0A2W7S594</accession>
<dbReference type="RefSeq" id="WP_111293452.1">
    <property type="nucleotide sequence ID" value="NZ_QKZV01000001.1"/>
</dbReference>
<feature type="transmembrane region" description="Helical" evidence="1">
    <location>
        <begin position="6"/>
        <end position="30"/>
    </location>
</feature>
<name>A0A2W7S594_9BACT</name>
<evidence type="ECO:0008006" key="4">
    <source>
        <dbReference type="Google" id="ProtNLM"/>
    </source>
</evidence>
<dbReference type="OrthoDB" id="9787430at2"/>
<keyword evidence="3" id="KW-1185">Reference proteome</keyword>
<evidence type="ECO:0000256" key="1">
    <source>
        <dbReference type="SAM" id="Phobius"/>
    </source>
</evidence>
<dbReference type="Proteomes" id="UP000249720">
    <property type="component" value="Unassembled WGS sequence"/>
</dbReference>
<keyword evidence="1" id="KW-0812">Transmembrane</keyword>
<dbReference type="PANTHER" id="PTHR35791">
    <property type="entry name" value="UPF0754 MEMBRANE PROTEIN YHEB"/>
    <property type="match status" value="1"/>
</dbReference>
<dbReference type="AlphaFoldDB" id="A0A2W7S594"/>
<feature type="transmembrane region" description="Helical" evidence="1">
    <location>
        <begin position="177"/>
        <end position="199"/>
    </location>
</feature>
<evidence type="ECO:0000313" key="3">
    <source>
        <dbReference type="Proteomes" id="UP000249720"/>
    </source>
</evidence>
<evidence type="ECO:0000313" key="2">
    <source>
        <dbReference type="EMBL" id="PZX66020.1"/>
    </source>
</evidence>
<reference evidence="2 3" key="1">
    <citation type="submission" date="2018-06" db="EMBL/GenBank/DDBJ databases">
        <title>Genomic Encyclopedia of Archaeal and Bacterial Type Strains, Phase II (KMG-II): from individual species to whole genera.</title>
        <authorList>
            <person name="Goeker M."/>
        </authorList>
    </citation>
    <scope>NUCLEOTIDE SEQUENCE [LARGE SCALE GENOMIC DNA]</scope>
    <source>
        <strain evidence="2 3">DSM 23241</strain>
    </source>
</reference>
<dbReference type="EMBL" id="QKZV01000001">
    <property type="protein sequence ID" value="PZX66020.1"/>
    <property type="molecule type" value="Genomic_DNA"/>
</dbReference>
<comment type="caution">
    <text evidence="2">The sequence shown here is derived from an EMBL/GenBank/DDBJ whole genome shotgun (WGS) entry which is preliminary data.</text>
</comment>
<sequence>MQHMHWYYLLPLISGLIGWIFNTILIIFLFKPHQPKKIVFFTFQGILPKKQQALANRLATIIAEQFPLNDIKAKISSPESVNAMLPAAESAIDDFLRKKLVEKMPMLSMFVSDRLINELKNIFIDEIKILFPVLINKYADNILNKEALKSVIHNYLNNITAQQIEIYIKKNTPILKIIQWWGLVSGLLIGVVQLCLILLS</sequence>
<keyword evidence="1" id="KW-0472">Membrane</keyword>
<organism evidence="2 3">
    <name type="scientific">Hydrotalea sandarakina</name>
    <dbReference type="NCBI Taxonomy" id="1004304"/>
    <lineage>
        <taxon>Bacteria</taxon>
        <taxon>Pseudomonadati</taxon>
        <taxon>Bacteroidota</taxon>
        <taxon>Chitinophagia</taxon>
        <taxon>Chitinophagales</taxon>
        <taxon>Chitinophagaceae</taxon>
        <taxon>Hydrotalea</taxon>
    </lineage>
</organism>
<dbReference type="PANTHER" id="PTHR35791:SF1">
    <property type="entry name" value="UPF0754 MEMBRANE PROTEIN YHEB"/>
    <property type="match status" value="1"/>
</dbReference>
<proteinExistence type="predicted"/>